<dbReference type="Gene3D" id="2.130.10.10">
    <property type="entry name" value="YVTN repeat-like/Quinoprotein amine dehydrogenase"/>
    <property type="match status" value="1"/>
</dbReference>
<accession>A0AAW9ST12</accession>
<dbReference type="Proteomes" id="UP001428774">
    <property type="component" value="Unassembled WGS sequence"/>
</dbReference>
<dbReference type="InterPro" id="IPR015943">
    <property type="entry name" value="WD40/YVTN_repeat-like_dom_sf"/>
</dbReference>
<dbReference type="SUPFAM" id="SSF50998">
    <property type="entry name" value="Quinoprotein alcohol dehydrogenase-like"/>
    <property type="match status" value="1"/>
</dbReference>
<evidence type="ECO:0000313" key="3">
    <source>
        <dbReference type="Proteomes" id="UP001428774"/>
    </source>
</evidence>
<dbReference type="PROSITE" id="PS51257">
    <property type="entry name" value="PROKAR_LIPOPROTEIN"/>
    <property type="match status" value="1"/>
</dbReference>
<evidence type="ECO:0000259" key="1">
    <source>
        <dbReference type="Pfam" id="PF13360"/>
    </source>
</evidence>
<comment type="caution">
    <text evidence="2">The sequence shown here is derived from an EMBL/GenBank/DDBJ whole genome shotgun (WGS) entry which is preliminary data.</text>
</comment>
<evidence type="ECO:0000313" key="2">
    <source>
        <dbReference type="EMBL" id="MEN9062310.1"/>
    </source>
</evidence>
<keyword evidence="3" id="KW-1185">Reference proteome</keyword>
<dbReference type="InterPro" id="IPR018391">
    <property type="entry name" value="PQQ_b-propeller_rpt"/>
</dbReference>
<proteinExistence type="predicted"/>
<feature type="domain" description="Pyrrolo-quinoline quinone repeat" evidence="1">
    <location>
        <begin position="387"/>
        <end position="442"/>
    </location>
</feature>
<gene>
    <name evidence="2" type="ORF">ABFB10_16235</name>
</gene>
<dbReference type="RefSeq" id="WP_347167298.1">
    <property type="nucleotide sequence ID" value="NZ_JBDNCH010000002.1"/>
</dbReference>
<feature type="domain" description="Pyrrolo-quinoline quinone repeat" evidence="1">
    <location>
        <begin position="125"/>
        <end position="359"/>
    </location>
</feature>
<organism evidence="2 3">
    <name type="scientific">Ponticoccus litoralis</name>
    <dbReference type="NCBI Taxonomy" id="422297"/>
    <lineage>
        <taxon>Bacteria</taxon>
        <taxon>Pseudomonadati</taxon>
        <taxon>Pseudomonadota</taxon>
        <taxon>Alphaproteobacteria</taxon>
        <taxon>Rhodobacterales</taxon>
        <taxon>Roseobacteraceae</taxon>
        <taxon>Ponticoccus</taxon>
    </lineage>
</organism>
<dbReference type="InterPro" id="IPR011047">
    <property type="entry name" value="Quinoprotein_ADH-like_sf"/>
</dbReference>
<protein>
    <submittedName>
        <fullName evidence="2">PQQ-binding-like beta-propeller repeat protein</fullName>
    </submittedName>
</protein>
<dbReference type="Pfam" id="PF13360">
    <property type="entry name" value="PQQ_2"/>
    <property type="match status" value="2"/>
</dbReference>
<dbReference type="SMART" id="SM00564">
    <property type="entry name" value="PQQ"/>
    <property type="match status" value="5"/>
</dbReference>
<dbReference type="EMBL" id="JBDNCH010000002">
    <property type="protein sequence ID" value="MEN9062310.1"/>
    <property type="molecule type" value="Genomic_DNA"/>
</dbReference>
<dbReference type="InterPro" id="IPR002372">
    <property type="entry name" value="PQQ_rpt_dom"/>
</dbReference>
<name>A0AAW9ST12_9RHOB</name>
<sequence length="444" mass="46385">MALHKAMILTTLGALALAGCTERDTVLGGERLNVRDVLQTRGGGDIDTPGPNVARAIALPGQNASASWAQSGVSPHARVTNAAFSGRFQPVFATSIGRGDTRRNRLNVDPVVGGDRVFTMDSAHVVRATSTGGGTLWEHDLTPLRDKAIQAQGGGLAVSDRALYVSSGFGMLVALDPATGRELWKQDLGNTATGAPSYRDGVVYVTSGDQTGWALEADSGRVRWQIDGAENINNVAGAPAPAIGDTHVIFSFGSGTLQGALRQGGLRVWNADILGRRNGFAISTVNDITGDPLIAGETVFAGNHAGRVVALGLYNGERKWTAREGALGPLWPAGDSVFFVSDRNQLIRLDAATGEQVWAVDLPGYKTKRNPNKRRSEAYANLGPILAGNRLIVAGSDGYLRAFAPESGALVGSVPIDGGATTRPVVAGGTLYVVSGKGVLHAYR</sequence>
<dbReference type="AlphaFoldDB" id="A0AAW9ST12"/>
<dbReference type="PANTHER" id="PTHR34512:SF30">
    <property type="entry name" value="OUTER MEMBRANE PROTEIN ASSEMBLY FACTOR BAMB"/>
    <property type="match status" value="1"/>
</dbReference>
<dbReference type="PANTHER" id="PTHR34512">
    <property type="entry name" value="CELL SURFACE PROTEIN"/>
    <property type="match status" value="1"/>
</dbReference>
<reference evidence="2 3" key="1">
    <citation type="submission" date="2024-05" db="EMBL/GenBank/DDBJ databases">
        <title>Genome sequence of Ponticoccus litoralis KCCM 90028.</title>
        <authorList>
            <person name="Kim J.M."/>
            <person name="Lee J.K."/>
            <person name="Choi B.J."/>
            <person name="Bayburt H."/>
            <person name="Baek J.H."/>
            <person name="Jeon C.O."/>
        </authorList>
    </citation>
    <scope>NUCLEOTIDE SEQUENCE [LARGE SCALE GENOMIC DNA]</scope>
    <source>
        <strain evidence="2 3">KCCM 90028</strain>
    </source>
</reference>